<proteinExistence type="predicted"/>
<dbReference type="EMBL" id="CABFMQ020000131">
    <property type="protein sequence ID" value="VTZ52137.1"/>
    <property type="molecule type" value="Genomic_DNA"/>
</dbReference>
<sequence>MKRAGAMRLDRREMGGRRIAGVPAEAVDGVDGAEPAHQPVARDLGDDGGGGDGENGAVALDDRLGLAAKPRREVVAVDQHIARRACESRQSPAHGAERRLTDIDRVDLRGAGKADRDRERARHDRFIEAFPLLRRQKLRIIEAARKIVRIKDHRRRRDRAGQWPAPRLVNARDRPDITLQEFPLHAEIGLFHASVS</sequence>
<dbReference type="Proteomes" id="UP000485880">
    <property type="component" value="Unassembled WGS sequence"/>
</dbReference>
<comment type="caution">
    <text evidence="2">The sequence shown here is derived from an EMBL/GenBank/DDBJ whole genome shotgun (WGS) entry which is preliminary data.</text>
</comment>
<reference evidence="2 3" key="1">
    <citation type="submission" date="2019-05" db="EMBL/GenBank/DDBJ databases">
        <authorList>
            <person name="Farhan Ul Haque M."/>
        </authorList>
    </citation>
    <scope>NUCLEOTIDE SEQUENCE [LARGE SCALE GENOMIC DNA]</scope>
    <source>
        <strain evidence="2">2</strain>
    </source>
</reference>
<name>A0A8B6MAS8_METTU</name>
<keyword evidence="3" id="KW-1185">Reference proteome</keyword>
<feature type="region of interest" description="Disordered" evidence="1">
    <location>
        <begin position="1"/>
        <end position="57"/>
    </location>
</feature>
<evidence type="ECO:0000313" key="2">
    <source>
        <dbReference type="EMBL" id="VTZ52137.1"/>
    </source>
</evidence>
<evidence type="ECO:0000313" key="3">
    <source>
        <dbReference type="Proteomes" id="UP000485880"/>
    </source>
</evidence>
<organism evidence="2 3">
    <name type="scientific">Methylocella tundrae</name>
    <dbReference type="NCBI Taxonomy" id="227605"/>
    <lineage>
        <taxon>Bacteria</taxon>
        <taxon>Pseudomonadati</taxon>
        <taxon>Pseudomonadota</taxon>
        <taxon>Alphaproteobacteria</taxon>
        <taxon>Hyphomicrobiales</taxon>
        <taxon>Beijerinckiaceae</taxon>
        <taxon>Methylocella</taxon>
    </lineage>
</organism>
<accession>A0A8B6MAS8</accession>
<dbReference type="AlphaFoldDB" id="A0A8B6MAS8"/>
<gene>
    <name evidence="2" type="ORF">MPC4_70024</name>
</gene>
<protein>
    <submittedName>
        <fullName evidence="2">Uncharacterized protein</fullName>
    </submittedName>
</protein>
<evidence type="ECO:0000256" key="1">
    <source>
        <dbReference type="SAM" id="MobiDB-lite"/>
    </source>
</evidence>